<comment type="caution">
    <text evidence="3">The sequence shown here is derived from an EMBL/GenBank/DDBJ whole genome shotgun (WGS) entry which is preliminary data.</text>
</comment>
<keyword evidence="1" id="KW-0732">Signal</keyword>
<dbReference type="EMBL" id="QXFU01004715">
    <property type="protein sequence ID" value="KAE8967407.1"/>
    <property type="molecule type" value="Genomic_DNA"/>
</dbReference>
<evidence type="ECO:0000313" key="3">
    <source>
        <dbReference type="EMBL" id="KAE8967691.1"/>
    </source>
</evidence>
<evidence type="ECO:0000313" key="5">
    <source>
        <dbReference type="Proteomes" id="UP000429607"/>
    </source>
</evidence>
<protein>
    <recommendedName>
        <fullName evidence="8">RxLR effector protein</fullName>
    </recommendedName>
</protein>
<dbReference type="EMBL" id="QXFT01004435">
    <property type="protein sequence ID" value="KAE9278008.1"/>
    <property type="molecule type" value="Genomic_DNA"/>
</dbReference>
<dbReference type="AlphaFoldDB" id="A0A6A3HDU3"/>
<dbReference type="EMBL" id="QXFV01004812">
    <property type="protein sequence ID" value="KAE8967691.1"/>
    <property type="molecule type" value="Genomic_DNA"/>
</dbReference>
<sequence>MTSASCPAAQSLLAMLLGIHCLASSRAINLPKVLNAKGTAASIRRHHRNDG</sequence>
<dbReference type="Proteomes" id="UP000434957">
    <property type="component" value="Unassembled WGS sequence"/>
</dbReference>
<evidence type="ECO:0008006" key="8">
    <source>
        <dbReference type="Google" id="ProtNLM"/>
    </source>
</evidence>
<keyword evidence="6" id="KW-1185">Reference proteome</keyword>
<organism evidence="3 5">
    <name type="scientific">Phytophthora rubi</name>
    <dbReference type="NCBI Taxonomy" id="129364"/>
    <lineage>
        <taxon>Eukaryota</taxon>
        <taxon>Sar</taxon>
        <taxon>Stramenopiles</taxon>
        <taxon>Oomycota</taxon>
        <taxon>Peronosporomycetes</taxon>
        <taxon>Peronosporales</taxon>
        <taxon>Peronosporaceae</taxon>
        <taxon>Phytophthora</taxon>
    </lineage>
</organism>
<dbReference type="OrthoDB" id="10278225at2759"/>
<feature type="chain" id="PRO_5036164114" description="RxLR effector protein" evidence="1">
    <location>
        <begin position="28"/>
        <end position="51"/>
    </location>
</feature>
<feature type="signal peptide" evidence="1">
    <location>
        <begin position="1"/>
        <end position="27"/>
    </location>
</feature>
<gene>
    <name evidence="3" type="ORF">PR001_g28027</name>
    <name evidence="2" type="ORF">PR002_g28073</name>
    <name evidence="4" type="ORF">PR003_g28639</name>
</gene>
<evidence type="ECO:0000256" key="1">
    <source>
        <dbReference type="SAM" id="SignalP"/>
    </source>
</evidence>
<dbReference type="Proteomes" id="UP000435112">
    <property type="component" value="Unassembled WGS sequence"/>
</dbReference>
<dbReference type="Proteomes" id="UP000429607">
    <property type="component" value="Unassembled WGS sequence"/>
</dbReference>
<reference evidence="5 7" key="1">
    <citation type="submission" date="2018-09" db="EMBL/GenBank/DDBJ databases">
        <title>Genomic investigation of the strawberry pathogen Phytophthora fragariae indicates pathogenicity is determined by transcriptional variation in three key races.</title>
        <authorList>
            <person name="Adams T.M."/>
            <person name="Armitage A.D."/>
            <person name="Sobczyk M.K."/>
            <person name="Bates H.J."/>
            <person name="Dunwell J.M."/>
            <person name="Nellist C.F."/>
            <person name="Harrison R.J."/>
        </authorList>
    </citation>
    <scope>NUCLEOTIDE SEQUENCE [LARGE SCALE GENOMIC DNA]</scope>
    <source>
        <strain evidence="3 5">SCRP249</strain>
        <strain evidence="2 7">SCRP324</strain>
        <strain evidence="4 6">SCRP333</strain>
    </source>
</reference>
<evidence type="ECO:0000313" key="4">
    <source>
        <dbReference type="EMBL" id="KAE9278008.1"/>
    </source>
</evidence>
<evidence type="ECO:0000313" key="6">
    <source>
        <dbReference type="Proteomes" id="UP000434957"/>
    </source>
</evidence>
<accession>A0A6A3HDU3</accession>
<proteinExistence type="predicted"/>
<name>A0A6A3HDU3_9STRA</name>
<evidence type="ECO:0000313" key="7">
    <source>
        <dbReference type="Proteomes" id="UP000435112"/>
    </source>
</evidence>
<evidence type="ECO:0000313" key="2">
    <source>
        <dbReference type="EMBL" id="KAE8967407.1"/>
    </source>
</evidence>